<sequence length="184" mass="20652">MSTVKTISKWTGIVFGAILLLIAVAYGAMRMNDGPVEFYPWFTVSIGGPFRSGELTVAPESWEFLREREEIEIQTLNPTTSRTVWAPIVEGELFIVSGYMNSPIGRLWKQWPATLEEDNRILIRDEGKIYEQCLQRVLDEPQKAVPVLAELGRKYFGGSGELIPGSEIAVTSGSVWMFEVTDCE</sequence>
<dbReference type="AlphaFoldDB" id="A0A2A4X8G4"/>
<dbReference type="EMBL" id="NVUL01000024">
    <property type="protein sequence ID" value="PCI78952.1"/>
    <property type="molecule type" value="Genomic_DNA"/>
</dbReference>
<evidence type="ECO:0000313" key="1">
    <source>
        <dbReference type="EMBL" id="PCI78952.1"/>
    </source>
</evidence>
<name>A0A2A4X8G4_9GAMM</name>
<proteinExistence type="predicted"/>
<protein>
    <submittedName>
        <fullName evidence="1">Uncharacterized protein</fullName>
    </submittedName>
</protein>
<evidence type="ECO:0000313" key="2">
    <source>
        <dbReference type="Proteomes" id="UP000218767"/>
    </source>
</evidence>
<accession>A0A2A4X8G4</accession>
<reference evidence="2" key="1">
    <citation type="submission" date="2017-08" db="EMBL/GenBank/DDBJ databases">
        <title>A dynamic microbial community with high functional redundancy inhabits the cold, oxic subseafloor aquifer.</title>
        <authorList>
            <person name="Tully B.J."/>
            <person name="Wheat C.G."/>
            <person name="Glazer B.T."/>
            <person name="Huber J.A."/>
        </authorList>
    </citation>
    <scope>NUCLEOTIDE SEQUENCE [LARGE SCALE GENOMIC DNA]</scope>
</reference>
<dbReference type="Proteomes" id="UP000218767">
    <property type="component" value="Unassembled WGS sequence"/>
</dbReference>
<comment type="caution">
    <text evidence="1">The sequence shown here is derived from an EMBL/GenBank/DDBJ whole genome shotgun (WGS) entry which is preliminary data.</text>
</comment>
<organism evidence="1 2">
    <name type="scientific">SAR86 cluster bacterium</name>
    <dbReference type="NCBI Taxonomy" id="2030880"/>
    <lineage>
        <taxon>Bacteria</taxon>
        <taxon>Pseudomonadati</taxon>
        <taxon>Pseudomonadota</taxon>
        <taxon>Gammaproteobacteria</taxon>
        <taxon>SAR86 cluster</taxon>
    </lineage>
</organism>
<gene>
    <name evidence="1" type="ORF">COB20_05950</name>
</gene>